<evidence type="ECO:0000313" key="5">
    <source>
        <dbReference type="EMBL" id="EMS80088.1"/>
    </source>
</evidence>
<keyword evidence="1 3" id="KW-0732">Signal</keyword>
<dbReference type="SUPFAM" id="SSF109998">
    <property type="entry name" value="Triger factor/SurA peptide-binding domain-like"/>
    <property type="match status" value="1"/>
</dbReference>
<dbReference type="AlphaFoldDB" id="S0FYC8"/>
<dbReference type="InterPro" id="IPR050280">
    <property type="entry name" value="OMP_Chaperone_SurA"/>
</dbReference>
<feature type="signal peptide" evidence="3">
    <location>
        <begin position="1"/>
        <end position="22"/>
    </location>
</feature>
<sequence length="312" mass="35344">MKKVLVWLTGLCLLGSAAWVSANQEIVDRIVAVINDDIITLSRLHKAVQPYLTQVTSSSKSETEKKQMIEDMEKQMLNTLIDRTLTRQEAVRQQISVSDEEVTSAIDNFKQQNGLDQEALEKGLESEGISLEEYRERVREDIMQSLLVNRVIRSRIIVTQADIDAYYQAHPEMFKKERKYHLRNILAASEADARTALSRLDQGLSFPEAARQFSVAPNADDGGDLGEFEIQTFNDTIKTAVQPLKKGAYSGVITTGQGHQIIYVEDIIETGGQSIEQVKDEIQDILYQKQAEEKFTKWIESLKKNAHIKIML</sequence>
<protein>
    <submittedName>
        <fullName evidence="5">Chaperone SurA</fullName>
        <ecNumber evidence="5">5.2.1.8</ecNumber>
    </submittedName>
</protein>
<dbReference type="PANTHER" id="PTHR47637">
    <property type="entry name" value="CHAPERONE SURA"/>
    <property type="match status" value="1"/>
</dbReference>
<dbReference type="PROSITE" id="PS50198">
    <property type="entry name" value="PPIC_PPIASE_2"/>
    <property type="match status" value="1"/>
</dbReference>
<dbReference type="Proteomes" id="UP000014216">
    <property type="component" value="Unassembled WGS sequence"/>
</dbReference>
<dbReference type="InterPro" id="IPR046357">
    <property type="entry name" value="PPIase_dom_sf"/>
</dbReference>
<dbReference type="Pfam" id="PF13624">
    <property type="entry name" value="SurA_N_3"/>
    <property type="match status" value="1"/>
</dbReference>
<evidence type="ECO:0000259" key="4">
    <source>
        <dbReference type="PROSITE" id="PS50198"/>
    </source>
</evidence>
<dbReference type="InterPro" id="IPR027304">
    <property type="entry name" value="Trigger_fact/SurA_dom_sf"/>
</dbReference>
<dbReference type="InterPro" id="IPR000297">
    <property type="entry name" value="PPIase_PpiC"/>
</dbReference>
<evidence type="ECO:0000256" key="3">
    <source>
        <dbReference type="SAM" id="SignalP"/>
    </source>
</evidence>
<dbReference type="Pfam" id="PF13145">
    <property type="entry name" value="Rotamase_2"/>
    <property type="match status" value="1"/>
</dbReference>
<dbReference type="SUPFAM" id="SSF54534">
    <property type="entry name" value="FKBP-like"/>
    <property type="match status" value="1"/>
</dbReference>
<evidence type="ECO:0000313" key="6">
    <source>
        <dbReference type="Proteomes" id="UP000014216"/>
    </source>
</evidence>
<dbReference type="EMBL" id="APJX01000003">
    <property type="protein sequence ID" value="EMS80088.1"/>
    <property type="molecule type" value="Genomic_DNA"/>
</dbReference>
<dbReference type="EC" id="5.2.1.8" evidence="5"/>
<gene>
    <name evidence="5" type="primary">surA</name>
    <name evidence="5" type="ORF">Dpo_3c02310</name>
</gene>
<evidence type="ECO:0000256" key="1">
    <source>
        <dbReference type="ARBA" id="ARBA00022729"/>
    </source>
</evidence>
<organism evidence="5 6">
    <name type="scientific">Desulfotignum phosphitoxidans DSM 13687</name>
    <dbReference type="NCBI Taxonomy" id="1286635"/>
    <lineage>
        <taxon>Bacteria</taxon>
        <taxon>Pseudomonadati</taxon>
        <taxon>Thermodesulfobacteriota</taxon>
        <taxon>Desulfobacteria</taxon>
        <taxon>Desulfobacterales</taxon>
        <taxon>Desulfobacteraceae</taxon>
        <taxon>Desulfotignum</taxon>
    </lineage>
</organism>
<dbReference type="Gene3D" id="1.10.4030.10">
    <property type="entry name" value="Porin chaperone SurA, peptide-binding domain"/>
    <property type="match status" value="1"/>
</dbReference>
<evidence type="ECO:0000256" key="2">
    <source>
        <dbReference type="PROSITE-ProRule" id="PRU00278"/>
    </source>
</evidence>
<dbReference type="PANTHER" id="PTHR47637:SF1">
    <property type="entry name" value="CHAPERONE SURA"/>
    <property type="match status" value="1"/>
</dbReference>
<keyword evidence="2 5" id="KW-0413">Isomerase</keyword>
<proteinExistence type="predicted"/>
<reference evidence="5 6" key="1">
    <citation type="journal article" date="2013" name="Genome Announc.">
        <title>Draft Genome Sequence of Desulfotignum phosphitoxidans DSM 13687 Strain FiPS-3.</title>
        <authorList>
            <person name="Poehlein A."/>
            <person name="Daniel R."/>
            <person name="Simeonova D.D."/>
        </authorList>
    </citation>
    <scope>NUCLEOTIDE SEQUENCE [LARGE SCALE GENOMIC DNA]</scope>
    <source>
        <strain evidence="5 6">DSM 13687</strain>
    </source>
</reference>
<keyword evidence="2" id="KW-0697">Rotamase</keyword>
<comment type="caution">
    <text evidence="5">The sequence shown here is derived from an EMBL/GenBank/DDBJ whole genome shotgun (WGS) entry which is preliminary data.</text>
</comment>
<feature type="domain" description="PpiC" evidence="4">
    <location>
        <begin position="177"/>
        <end position="266"/>
    </location>
</feature>
<accession>S0FYC8</accession>
<name>S0FYC8_9BACT</name>
<dbReference type="Gene3D" id="3.10.50.40">
    <property type="match status" value="1"/>
</dbReference>
<feature type="chain" id="PRO_5007930102" evidence="3">
    <location>
        <begin position="23"/>
        <end position="312"/>
    </location>
</feature>
<dbReference type="GO" id="GO:0003755">
    <property type="term" value="F:peptidyl-prolyl cis-trans isomerase activity"/>
    <property type="evidence" value="ECO:0007669"/>
    <property type="project" value="UniProtKB-KW"/>
</dbReference>
<keyword evidence="6" id="KW-1185">Reference proteome</keyword>